<dbReference type="AlphaFoldDB" id="A0AB39PSF0"/>
<accession>A0AB39PSF0</accession>
<dbReference type="Gene3D" id="1.20.910.10">
    <property type="entry name" value="Heme oxygenase-like"/>
    <property type="match status" value="1"/>
</dbReference>
<dbReference type="RefSeq" id="WP_369167455.1">
    <property type="nucleotide sequence ID" value="NZ_CP163439.1"/>
</dbReference>
<protein>
    <submittedName>
        <fullName evidence="1">Transcriptional regulator</fullName>
    </submittedName>
</protein>
<dbReference type="EMBL" id="CP163439">
    <property type="protein sequence ID" value="XDQ32962.1"/>
    <property type="molecule type" value="Genomic_DNA"/>
</dbReference>
<organism evidence="1">
    <name type="scientific">Streptomyces sp. R28</name>
    <dbReference type="NCBI Taxonomy" id="3238628"/>
    <lineage>
        <taxon>Bacteria</taxon>
        <taxon>Bacillati</taxon>
        <taxon>Actinomycetota</taxon>
        <taxon>Actinomycetes</taxon>
        <taxon>Kitasatosporales</taxon>
        <taxon>Streptomycetaceae</taxon>
        <taxon>Streptomyces</taxon>
    </lineage>
</organism>
<proteinExistence type="predicted"/>
<dbReference type="InterPro" id="IPR016084">
    <property type="entry name" value="Haem_Oase-like_multi-hlx"/>
</dbReference>
<evidence type="ECO:0000313" key="1">
    <source>
        <dbReference type="EMBL" id="XDQ32962.1"/>
    </source>
</evidence>
<name>A0AB39PSF0_9ACTN</name>
<reference evidence="1" key="1">
    <citation type="submission" date="2024-07" db="EMBL/GenBank/DDBJ databases">
        <authorList>
            <person name="Yu S.T."/>
        </authorList>
    </citation>
    <scope>NUCLEOTIDE SEQUENCE</scope>
    <source>
        <strain evidence="1">R28</strain>
    </source>
</reference>
<dbReference type="SUPFAM" id="SSF48613">
    <property type="entry name" value="Heme oxygenase-like"/>
    <property type="match status" value="1"/>
</dbReference>
<sequence>MTRTATELLATTTAALAPDPRANPLVPLIARGEADRTTTLAALSLEQGWVIPADRRAFLHLALRAAPEAPESAAFFTLLAEGEALAAERLGAFSQACGVDEARARTYEPLPGCQAYPAYVAWLALNASPADVVLALAANFSAWGGYCATIAEALRTRYGFTDEACAFFDFFAEPSPELERRATDAVQAALDAGHLDENLAHTYGRLLQSYESTFWATLGQRTETPTA</sequence>
<gene>
    <name evidence="1" type="ORF">AB5J49_06365</name>
</gene>